<evidence type="ECO:0000256" key="1">
    <source>
        <dbReference type="ARBA" id="ARBA00004141"/>
    </source>
</evidence>
<dbReference type="PANTHER" id="PTHR43359:SF1">
    <property type="entry name" value="FORMATE HYDROGENLYASE SUBUNIT 4-RELATED"/>
    <property type="match status" value="1"/>
</dbReference>
<accession>A0AAE4MBM2</accession>
<feature type="transmembrane region" description="Helical" evidence="5">
    <location>
        <begin position="220"/>
        <end position="247"/>
    </location>
</feature>
<feature type="transmembrane region" description="Helical" evidence="5">
    <location>
        <begin position="66"/>
        <end position="84"/>
    </location>
</feature>
<keyword evidence="3 5" id="KW-1133">Transmembrane helix</keyword>
<feature type="transmembrane region" description="Helical" evidence="5">
    <location>
        <begin position="89"/>
        <end position="111"/>
    </location>
</feature>
<dbReference type="InterPro" id="IPR001694">
    <property type="entry name" value="NADH_UbQ_OxRdtase_su1/FPO"/>
</dbReference>
<dbReference type="EMBL" id="JAWDKA010000006">
    <property type="protein sequence ID" value="MDV0442117.1"/>
    <property type="molecule type" value="Genomic_DNA"/>
</dbReference>
<keyword evidence="7" id="KW-1185">Reference proteome</keyword>
<gene>
    <name evidence="6" type="primary">ndhA_3</name>
    <name evidence="6" type="ORF">McpAg1_13420</name>
</gene>
<evidence type="ECO:0000256" key="5">
    <source>
        <dbReference type="SAM" id="Phobius"/>
    </source>
</evidence>
<comment type="subcellular location">
    <subcellularLocation>
        <location evidence="1">Membrane</location>
        <topology evidence="1">Multi-pass membrane protein</topology>
    </subcellularLocation>
</comment>
<keyword evidence="4 5" id="KW-0472">Membrane</keyword>
<feature type="transmembrane region" description="Helical" evidence="5">
    <location>
        <begin position="123"/>
        <end position="148"/>
    </location>
</feature>
<protein>
    <submittedName>
        <fullName evidence="6">NAD(P)H-quinone oxidoreductase subunit 1, chloroplastic</fullName>
    </submittedName>
</protein>
<feature type="transmembrane region" description="Helical" evidence="5">
    <location>
        <begin position="160"/>
        <end position="178"/>
    </location>
</feature>
<organism evidence="6 7">
    <name type="scientific">Methanorbis furvi</name>
    <dbReference type="NCBI Taxonomy" id="3028299"/>
    <lineage>
        <taxon>Archaea</taxon>
        <taxon>Methanobacteriati</taxon>
        <taxon>Methanobacteriota</taxon>
        <taxon>Stenosarchaea group</taxon>
        <taxon>Methanomicrobia</taxon>
        <taxon>Methanomicrobiales</taxon>
        <taxon>Methanocorpusculaceae</taxon>
        <taxon>Methanorbis</taxon>
    </lineage>
</organism>
<dbReference type="GO" id="GO:0005886">
    <property type="term" value="C:plasma membrane"/>
    <property type="evidence" value="ECO:0007669"/>
    <property type="project" value="TreeGrafter"/>
</dbReference>
<dbReference type="Proteomes" id="UP001273136">
    <property type="component" value="Unassembled WGS sequence"/>
</dbReference>
<feature type="transmembrane region" description="Helical" evidence="5">
    <location>
        <begin position="267"/>
        <end position="289"/>
    </location>
</feature>
<reference evidence="6" key="1">
    <citation type="submission" date="2023-06" db="EMBL/GenBank/DDBJ databases">
        <title>Genome sequence of Methancorpusculaceae sp. Ag1.</title>
        <authorList>
            <person name="Protasov E."/>
            <person name="Platt K."/>
            <person name="Poehlein A."/>
            <person name="Daniel R."/>
            <person name="Brune A."/>
        </authorList>
    </citation>
    <scope>NUCLEOTIDE SEQUENCE</scope>
    <source>
        <strain evidence="6">Ag1</strain>
    </source>
</reference>
<name>A0AAE4MBM2_9EURY</name>
<dbReference type="RefSeq" id="WP_338094521.1">
    <property type="nucleotide sequence ID" value="NZ_JAWDKA010000006.1"/>
</dbReference>
<evidence type="ECO:0000256" key="4">
    <source>
        <dbReference type="ARBA" id="ARBA00023136"/>
    </source>
</evidence>
<dbReference type="AlphaFoldDB" id="A0AAE4MBM2"/>
<dbReference type="PANTHER" id="PTHR43359">
    <property type="entry name" value="FORMATE HYDROGENLYASE SUBUNIT 4"/>
    <property type="match status" value="1"/>
</dbReference>
<comment type="caution">
    <text evidence="6">The sequence shown here is derived from an EMBL/GenBank/DDBJ whole genome shotgun (WGS) entry which is preliminary data.</text>
</comment>
<evidence type="ECO:0000256" key="2">
    <source>
        <dbReference type="ARBA" id="ARBA00022692"/>
    </source>
</evidence>
<evidence type="ECO:0000313" key="7">
    <source>
        <dbReference type="Proteomes" id="UP001273136"/>
    </source>
</evidence>
<keyword evidence="2 5" id="KW-0812">Transmembrane</keyword>
<sequence>MNIVMAAAGAVLFLILAPVLGGLISGVDRVLTARMQSRRGPPVLQPFYDISKLWHKERAFANPVEMILTSGYLILIAFSGAILFSGGDLLLVVFALALSHTFLILAAYAANAPYSTVGAERELIGVMVAEPILILLAAGFFIVTGSFFVSDIVSDPTSAIVYLPGVFLALFAVLTLKLRKSPFDIATSHHAHQELVKGVTSSLSGRTLAKVELAHWYETIILLAMMLLFFAANPVLGIIVVVICYFLEILMDNLFPRVTWKMTMKSLWTVTLILGAANIAVLGILGGVMV</sequence>
<dbReference type="Pfam" id="PF00146">
    <property type="entry name" value="NADHdh"/>
    <property type="match status" value="1"/>
</dbReference>
<evidence type="ECO:0000256" key="3">
    <source>
        <dbReference type="ARBA" id="ARBA00022989"/>
    </source>
</evidence>
<dbReference type="InterPro" id="IPR052561">
    <property type="entry name" value="ComplexI_Subunit1"/>
</dbReference>
<evidence type="ECO:0000313" key="6">
    <source>
        <dbReference type="EMBL" id="MDV0442117.1"/>
    </source>
</evidence>
<proteinExistence type="predicted"/>